<gene>
    <name evidence="1" type="ORF">MILVUS5_LOCUS22561</name>
</gene>
<dbReference type="EMBL" id="CASHSV030000206">
    <property type="protein sequence ID" value="CAJ2655654.1"/>
    <property type="molecule type" value="Genomic_DNA"/>
</dbReference>
<comment type="caution">
    <text evidence="1">The sequence shown here is derived from an EMBL/GenBank/DDBJ whole genome shotgun (WGS) entry which is preliminary data.</text>
</comment>
<accession>A0ACB0KEC1</accession>
<organism evidence="1 2">
    <name type="scientific">Trifolium pratense</name>
    <name type="common">Red clover</name>
    <dbReference type="NCBI Taxonomy" id="57577"/>
    <lineage>
        <taxon>Eukaryota</taxon>
        <taxon>Viridiplantae</taxon>
        <taxon>Streptophyta</taxon>
        <taxon>Embryophyta</taxon>
        <taxon>Tracheophyta</taxon>
        <taxon>Spermatophyta</taxon>
        <taxon>Magnoliopsida</taxon>
        <taxon>eudicotyledons</taxon>
        <taxon>Gunneridae</taxon>
        <taxon>Pentapetalae</taxon>
        <taxon>rosids</taxon>
        <taxon>fabids</taxon>
        <taxon>Fabales</taxon>
        <taxon>Fabaceae</taxon>
        <taxon>Papilionoideae</taxon>
        <taxon>50 kb inversion clade</taxon>
        <taxon>NPAAA clade</taxon>
        <taxon>Hologalegina</taxon>
        <taxon>IRL clade</taxon>
        <taxon>Trifolieae</taxon>
        <taxon>Trifolium</taxon>
    </lineage>
</organism>
<keyword evidence="2" id="KW-1185">Reference proteome</keyword>
<evidence type="ECO:0000313" key="2">
    <source>
        <dbReference type="Proteomes" id="UP001177021"/>
    </source>
</evidence>
<protein>
    <submittedName>
        <fullName evidence="1">Uncharacterized protein</fullName>
    </submittedName>
</protein>
<evidence type="ECO:0000313" key="1">
    <source>
        <dbReference type="EMBL" id="CAJ2655654.1"/>
    </source>
</evidence>
<dbReference type="Proteomes" id="UP001177021">
    <property type="component" value="Unassembled WGS sequence"/>
</dbReference>
<proteinExistence type="predicted"/>
<reference evidence="1" key="1">
    <citation type="submission" date="2023-10" db="EMBL/GenBank/DDBJ databases">
        <authorList>
            <person name="Rodriguez Cubillos JULIANA M."/>
            <person name="De Vega J."/>
        </authorList>
    </citation>
    <scope>NUCLEOTIDE SEQUENCE</scope>
</reference>
<name>A0ACB0KEC1_TRIPR</name>
<sequence>MANYHVDFTHDVFLSFRGGTRYSFTDHLFRSLLRHGINVFRDDQNLKIGHEIGPSLLQAIEASRISIVVLCKDYASSSWCLDELVKIVDCYENNGKSVFVIFYKVEPSDVRHQRNSYEIAMIKHENSFGSESEKVKAWTFALNRVCALSGIHYKDDIYESEFIDKIVKDISAKLPPMPLQIKHLVGLDSRFEQVKSLIDIDSDDSVCMLGICGGGGIGKTTFAMDIYNKIRHRFEAASFLANVREKSNGSTTGLGDLQRTLLSEMGVETQTMMGSTFRGCSEIKRGLYHKRVLLVLDDVDSVKQLDTLAGGHDWFGSGSRIIITTRDADVLHKHDVKTYKLKELNYHESIELFCWYAFNMSKPAENFGNISSRAINYAKGIPLALKVIGSNLKGKSIEEWDFELQKYKKVPDAEIQGVLEISYKSLTDLDQKVFLDIACFFKGERWDYVKRVLDACDFYPIIRVFVSKCLITVDEIGCLEMHDLIQDMGREIVRKEAVSNPGERSRLSSHKDVLDVLKGNMGSSMVEGIKLHPPKLEKVDKWAYTAFKKMKNLRILIVRNTLFLSGPNYLPNSLRLLDWKCFPSKNFPPNFYPYRIVDFKLPHCSMILKKPFQIFEDLTFINLSHSQSITQIPDLSGAKNLRMFTVDKCRKLVRFDISIGFMPNLVYLSASWCIELKCFVPKMYLPSLQELSFNFCEKLEYFPHVMQKMDKPLKIHMINTAVKEFPKSIGNLTGLQYIDMSHCKKIKDLSSSFLLLPKLLSLKCVGCSQLGASFQRFKDHHSRANGYPNLETLHFSEANLSYDDVDAIIECFPKLTDLKVSHSELIALPKCIRGSLHLKSLDVSFCNNLTEIPELPLSIQKIDARHCPSLTSEASSLLWSKVPLEIQRIQVVMPMLKREIPEWFDCSYSQGIPIFWARRKFPIVALALVFQEVKNTTDNFPSFSDEIRLSTGIKKFYIVSLHLFIDGKEICSRDFHYFNIGEDHVILCDLRVLFSDEEWQNLDASLGDDWKTIQVQCVPNMKQELILTNWGVYVYKQETSMDNIQFIPPNLINSFSHMLSSYSVQHRSYELYMKHILNSFKFTDTLNADSIGRQSDVEDIFFKVIRRCLRNTKAEITDEASSSLCGASLKQDHEDSVADVVQVLEMLKENVPKHIAEHECYQLEDRFVENLLTAYVELENTLNIRMPIVLVYTSIMLGTSHRYWGNIDIKLGDPVFESVLSRFNDFPFRVGTTTETSATILVLKCHPEFEEEASSSSIEESLEEGYHEPEFEELMRRIEQDAMSLNKHYGKLKASIVQIDGPLFSGFYETEALIFTLMRNRFMRLAMVGSPFKVKITPYGTIRTEDESLPMLRTQFWFLYSGLLVLIILSFCYTHMILVWGWGLVKQFFVVSCKKVYRIIDQNIMRIKKKKL</sequence>